<name>A0ABS1L302_9BACT</name>
<evidence type="ECO:0000259" key="2">
    <source>
        <dbReference type="Pfam" id="PF20041"/>
    </source>
</evidence>
<dbReference type="Gene3D" id="2.60.40.10">
    <property type="entry name" value="Immunoglobulins"/>
    <property type="match status" value="1"/>
</dbReference>
<proteinExistence type="predicted"/>
<protein>
    <recommendedName>
        <fullName evidence="2">DUF6443 domain-containing protein</fullName>
    </recommendedName>
</protein>
<dbReference type="Pfam" id="PF22352">
    <property type="entry name" value="K319L-like_PKD"/>
    <property type="match status" value="1"/>
</dbReference>
<dbReference type="Gene3D" id="2.180.10.10">
    <property type="entry name" value="RHS repeat-associated core"/>
    <property type="match status" value="2"/>
</dbReference>
<organism evidence="3 4">
    <name type="scientific">Chryseolinea lacunae</name>
    <dbReference type="NCBI Taxonomy" id="2801331"/>
    <lineage>
        <taxon>Bacteria</taxon>
        <taxon>Pseudomonadati</taxon>
        <taxon>Bacteroidota</taxon>
        <taxon>Cytophagia</taxon>
        <taxon>Cytophagales</taxon>
        <taxon>Fulvivirgaceae</taxon>
        <taxon>Chryseolinea</taxon>
    </lineage>
</organism>
<gene>
    <name evidence="3" type="ORF">JI741_32140</name>
</gene>
<dbReference type="Pfam" id="PF20041">
    <property type="entry name" value="DUF6443"/>
    <property type="match status" value="1"/>
</dbReference>
<keyword evidence="4" id="KW-1185">Reference proteome</keyword>
<dbReference type="InterPro" id="IPR013783">
    <property type="entry name" value="Ig-like_fold"/>
</dbReference>
<dbReference type="PANTHER" id="PTHR46182">
    <property type="entry name" value="FI19480P1"/>
    <property type="match status" value="1"/>
</dbReference>
<keyword evidence="1" id="KW-0732">Signal</keyword>
<dbReference type="EMBL" id="JAERRB010000022">
    <property type="protein sequence ID" value="MBL0745928.1"/>
    <property type="molecule type" value="Genomic_DNA"/>
</dbReference>
<feature type="chain" id="PRO_5047525628" description="DUF6443 domain-containing protein" evidence="1">
    <location>
        <begin position="20"/>
        <end position="2119"/>
    </location>
</feature>
<sequence length="2119" mass="233129">MKSLYIFLVLVFACSSQLAAQTLSEVSNTCAGNWVSLYVGGGGSNCTGVVVPNASWWHFYPEPTEKEFGSGYNSVNVRWSSAVADVQVYAGYQCMQQATTGTTNTIHFSILANVASPTPTVNIAETQICEGGYINFSATCPNPGPNPTYSYYLDNSTTPFYSVSTTGTQNTVPQYNSAGNLAAGTHTIYVKVNNYTGCASPASGNSPTKSFYITPKTIVAANWTDDGEICQATHPNLNAHISVQTPVSNLTYRWLYLGSYGQTTTDPNHVYVNPNDNADIGVQVMSDQWCTDLPKVFPPNLAYVNVAQSTVPSLDIVIPNNKYTYCPGESITVRSSQVGSTYTWKIGTTTLTQTTQTITIPVTDNASSAQEYSSGEVISLHVTGINSNGGCLSTDQADATSTPLNLVVNALPNVATTPTGTARVCTGCTKTIALTTPGPTGTTYQWYRNNVAITSAEPGWNTSSFSTKTLASYKVTVTKLCTNTSAVVTLIANTPPVVNAGGNKSVALPTTTVVLNGSANDPDTDGTITAMAWTKVIGPAATMATANANLNTRTATSNLTLTNLTTVGYYLFRLTGTDNTGEVVTSDAEVIVYPQNNYNYVRTETLLTPITNAAGVMAMTIGNRNETTEYYDGLGRPLQSVVTQGSANNKKDIVSPIAYDQFGRQAFSYLPYASTENSGDYKANAVGTTPATYLTSPQYTFYNTTGTDKVVDDQRPFGTTKFEPSPLSRPDKEYGPGKAWAPTNSGGNNKFVKHSYLSNIHGTASNTTDEKIIAWRVYRTGKIVRQPVNTGLIETGGHYSTNQLTVDVTYDEAGNAVREYTNREGQLVLRKVQLKGGATAPLNDVTQWTQTYYLYDDFGDLRYVFQPELSKLVYASDTFIPSETQIRQFAFRYVYDNRHRMTEKWLPGADPVYMAYDPRDRLVMTQDGAQRAKSPIREWTVIKYDIFNRPIITGLMPDPYGWSLPFVQTYINNFYNNLATGKAWYEDRGSDIHGYTNKSYPDQLLPTECIMVMYYDDYAFKNAVRKPSDYAYLASDVTGLPAKEQTVVDGQVTGLKVRVLDGEAYGELQWLTTYTYYDDQYRVIQAVSDNYKGGKDRTSTLYDFAKPLKIKTTHDARVVKWTSLVNAVMEGNKIVKKTGATDTWDASAVSAEVLAASTNGSVEIAASEEWNYRMFGLASQNPNGNPALVNYGLILQGGGNLVKAELGTYTAVGTYCSGDTLRIERVGNQITYKKNGVALIAPTTGSTSALNAVSVFYSLNASIAYCRASFASKTTSIVAELEYDHMNRPTTQWHQVGVNPKVVISRTNYNELGQAVEKRLHGTNAAASDAKETIDYLYNIRGWLKSINDPQASAKLFGMTLNYETPSANGGTSQFNGNISETIWRNAGSSLQSYGYYYDSLNRLKDARYFNVDAPALNGRYTETIGGVGAKGYDLNGNIRKLTRMGRTSATAFGTMDVLTYTYTGNQLTRVDDTQPLNAAEQGFKELVKAANEYVYDTNGAMTKDENKGIQSVGYNYLNLPRKVSKSSTDYVTYVYDATGRKLFQQMYSSTGSRRTDYAGMFTYQNDSLKFASHAEGRVMLTAATPEYQYMLKDHLGNVRLTFSDKKTTTAYATDLETSTNTDFRNYTNRSSFNLFDHTDAGTVKTYSQLLTGGDNSQVGLSKSVAVNTGDAFDLEVYAKYEGASTTPTSPSALVTSLISAFGLTAGGAGPIDGGAAYSAFNTTFSPGPFVGSAAPYEDGTAPRAYLNYILFDENFVLQDFGFDQISVNAKQVGATPVIAHDRLKLHVTVKKKGFLYVYLSNEQAVQTNVYFDDFKVTYNTSIESYDSYYPFGLTFDSFQRDSGFKQDYKFNGKESQTELNLGWMDYGARMYMGDVGRWFVPDPLSDKSRRWTPYRFAFDNPLRFIDPDGKFEYSNGYQTMNSTTETGAVEHSGSFEGLASDVKLGSSASQSVVAPVEMEDGKTTAIEIPNRRLREKGDEPDSQTESWQEINLRFGDSFILKYVMQLRSTPFDLPQNVLLKQLKNRIQRMANRLLDDTDKQYQMRLLYYETDVVNESGQVMPGGEAVYLIPENEWSMDPIYGNPAYLTGPKSTQSIKFSTETSNEVLLRLYFQRVPVLF</sequence>
<comment type="caution">
    <text evidence="3">The sequence shown here is derived from an EMBL/GenBank/DDBJ whole genome shotgun (WGS) entry which is preliminary data.</text>
</comment>
<feature type="domain" description="DUF6443" evidence="2">
    <location>
        <begin position="603"/>
        <end position="747"/>
    </location>
</feature>
<reference evidence="3 4" key="1">
    <citation type="submission" date="2021-01" db="EMBL/GenBank/DDBJ databases">
        <title>Chryseolinea sp. Jin1 Genome sequencing and assembly.</title>
        <authorList>
            <person name="Kim I."/>
        </authorList>
    </citation>
    <scope>NUCLEOTIDE SEQUENCE [LARGE SCALE GENOMIC DNA]</scope>
    <source>
        <strain evidence="3 4">Jin1</strain>
    </source>
</reference>
<accession>A0ABS1L302</accession>
<evidence type="ECO:0000313" key="3">
    <source>
        <dbReference type="EMBL" id="MBL0745928.1"/>
    </source>
</evidence>
<dbReference type="InterPro" id="IPR029865">
    <property type="entry name" value="KIAA0319-like"/>
</dbReference>
<evidence type="ECO:0000256" key="1">
    <source>
        <dbReference type="SAM" id="SignalP"/>
    </source>
</evidence>
<dbReference type="PANTHER" id="PTHR46182:SF2">
    <property type="entry name" value="FI19480P1"/>
    <property type="match status" value="1"/>
</dbReference>
<feature type="signal peptide" evidence="1">
    <location>
        <begin position="1"/>
        <end position="19"/>
    </location>
</feature>
<evidence type="ECO:0000313" key="4">
    <source>
        <dbReference type="Proteomes" id="UP000613030"/>
    </source>
</evidence>
<dbReference type="InterPro" id="IPR045619">
    <property type="entry name" value="DUF6443"/>
</dbReference>
<dbReference type="RefSeq" id="WP_202016659.1">
    <property type="nucleotide sequence ID" value="NZ_JAERRB010000022.1"/>
</dbReference>
<dbReference type="InterPro" id="IPR022385">
    <property type="entry name" value="Rhs_assc_core"/>
</dbReference>
<dbReference type="Proteomes" id="UP000613030">
    <property type="component" value="Unassembled WGS sequence"/>
</dbReference>
<dbReference type="NCBIfam" id="TIGR03696">
    <property type="entry name" value="Rhs_assc_core"/>
    <property type="match status" value="1"/>
</dbReference>